<name>A0A0F7IFP3_9EURY</name>
<dbReference type="GeneID" id="24803554"/>
<evidence type="ECO:0000313" key="2">
    <source>
        <dbReference type="Proteomes" id="UP000034723"/>
    </source>
</evidence>
<dbReference type="EMBL" id="CP011267">
    <property type="protein sequence ID" value="AKG91698.1"/>
    <property type="molecule type" value="Genomic_DNA"/>
</dbReference>
<dbReference type="AlphaFoldDB" id="A0A0F7IFP3"/>
<organism evidence="1 2">
    <name type="scientific">Geoglobus ahangari</name>
    <dbReference type="NCBI Taxonomy" id="113653"/>
    <lineage>
        <taxon>Archaea</taxon>
        <taxon>Methanobacteriati</taxon>
        <taxon>Methanobacteriota</taxon>
        <taxon>Archaeoglobi</taxon>
        <taxon>Archaeoglobales</taxon>
        <taxon>Archaeoglobaceae</taxon>
        <taxon>Geoglobus</taxon>
    </lineage>
</organism>
<dbReference type="KEGG" id="gah:GAH_00977"/>
<gene>
    <name evidence="1" type="ORF">GAH_00977</name>
</gene>
<evidence type="ECO:0000313" key="1">
    <source>
        <dbReference type="EMBL" id="AKG91698.1"/>
    </source>
</evidence>
<proteinExistence type="predicted"/>
<dbReference type="Proteomes" id="UP000034723">
    <property type="component" value="Chromosome"/>
</dbReference>
<reference evidence="1 2" key="1">
    <citation type="submission" date="2015-04" db="EMBL/GenBank/DDBJ databases">
        <title>The complete genome sequence of the hyperthermophilic, obligate iron-reducing archaeon Geoglobus ahangari strain 234T.</title>
        <authorList>
            <person name="Manzella M.P."/>
            <person name="Holmes D.E."/>
            <person name="Rocheleau J.M."/>
            <person name="Chung A."/>
            <person name="Reguera G."/>
            <person name="Kashefi K."/>
        </authorList>
    </citation>
    <scope>NUCLEOTIDE SEQUENCE [LARGE SCALE GENOMIC DNA]</scope>
    <source>
        <strain evidence="1 2">234</strain>
    </source>
</reference>
<keyword evidence="2" id="KW-1185">Reference proteome</keyword>
<protein>
    <submittedName>
        <fullName evidence="1">Uncharacterized protein</fullName>
    </submittedName>
</protein>
<dbReference type="OrthoDB" id="382088at2157"/>
<dbReference type="HOGENOM" id="CLU_1648243_0_0_2"/>
<accession>A0A0F7IFP3</accession>
<dbReference type="RefSeq" id="WP_048095013.1">
    <property type="nucleotide sequence ID" value="NZ_CP011267.1"/>
</dbReference>
<dbReference type="STRING" id="113653.GAH_00977"/>
<dbReference type="InParanoid" id="A0A0F7IFP3"/>
<sequence length="161" mass="18417">MRVVRVNSRREFEVDGEVEIGTFVRVGDLVAVSAEVFQQEDEISKYLSKGDVERIRAFLPDLAEPNVFTRFVVLMDSRSRAPRTMPKVGDEVEIMDDAGVIEAHTSSGELSVPYLPYLMRRDRELARIVVERLSSLLPEYRDVLDIVLAEIEYSLLREVDL</sequence>